<dbReference type="Proteomes" id="UP001396334">
    <property type="component" value="Unassembled WGS sequence"/>
</dbReference>
<feature type="region of interest" description="Disordered" evidence="2">
    <location>
        <begin position="620"/>
        <end position="647"/>
    </location>
</feature>
<dbReference type="EMBL" id="JBBPBN010000003">
    <property type="protein sequence ID" value="KAK9043652.1"/>
    <property type="molecule type" value="Genomic_DNA"/>
</dbReference>
<keyword evidence="1" id="KW-0808">Transferase</keyword>
<dbReference type="PANTHER" id="PTHR48050">
    <property type="entry name" value="STEROL 3-BETA-GLUCOSYLTRANSFERASE"/>
    <property type="match status" value="1"/>
</dbReference>
<evidence type="ECO:0000313" key="5">
    <source>
        <dbReference type="EMBL" id="KAK9043652.1"/>
    </source>
</evidence>
<dbReference type="InterPro" id="IPR002213">
    <property type="entry name" value="UDP_glucos_trans"/>
</dbReference>
<dbReference type="InterPro" id="IPR050426">
    <property type="entry name" value="Glycosyltransferase_28"/>
</dbReference>
<proteinExistence type="predicted"/>
<dbReference type="InterPro" id="IPR004276">
    <property type="entry name" value="GlycoTrans_28_N"/>
</dbReference>
<dbReference type="SUPFAM" id="SSF53756">
    <property type="entry name" value="UDP-Glycosyltransferase/glycogen phosphorylase"/>
    <property type="match status" value="1"/>
</dbReference>
<evidence type="ECO:0000256" key="2">
    <source>
        <dbReference type="SAM" id="MobiDB-lite"/>
    </source>
</evidence>
<feature type="compositionally biased region" description="Basic and acidic residues" evidence="2">
    <location>
        <begin position="13"/>
        <end position="23"/>
    </location>
</feature>
<dbReference type="InterPro" id="IPR010610">
    <property type="entry name" value="EryCIII-like_C"/>
</dbReference>
<reference evidence="5 6" key="1">
    <citation type="journal article" date="2024" name="G3 (Bethesda)">
        <title>Genome assembly of Hibiscus sabdariffa L. provides insights into metabolisms of medicinal natural products.</title>
        <authorList>
            <person name="Kim T."/>
        </authorList>
    </citation>
    <scope>NUCLEOTIDE SEQUENCE [LARGE SCALE GENOMIC DNA]</scope>
    <source>
        <strain evidence="5">TK-2024</strain>
        <tissue evidence="5">Old leaves</tissue>
    </source>
</reference>
<keyword evidence="6" id="KW-1185">Reference proteome</keyword>
<feature type="domain" description="Erythromycin biosynthesis protein CIII-like C-terminal" evidence="4">
    <location>
        <begin position="482"/>
        <end position="572"/>
    </location>
</feature>
<accession>A0ABR2U1Y7</accession>
<feature type="compositionally biased region" description="Polar residues" evidence="2">
    <location>
        <begin position="630"/>
        <end position="647"/>
    </location>
</feature>
<dbReference type="Gene3D" id="3.40.50.2000">
    <property type="entry name" value="Glycogen Phosphorylase B"/>
    <property type="match status" value="2"/>
</dbReference>
<evidence type="ECO:0000313" key="6">
    <source>
        <dbReference type="Proteomes" id="UP001396334"/>
    </source>
</evidence>
<evidence type="ECO:0000259" key="3">
    <source>
        <dbReference type="Pfam" id="PF03033"/>
    </source>
</evidence>
<feature type="compositionally biased region" description="Polar residues" evidence="2">
    <location>
        <begin position="1"/>
        <end position="12"/>
    </location>
</feature>
<protein>
    <submittedName>
        <fullName evidence="5">Uncharacterized protein</fullName>
    </submittedName>
</protein>
<dbReference type="Pfam" id="PF03033">
    <property type="entry name" value="Glyco_transf_28"/>
    <property type="match status" value="1"/>
</dbReference>
<name>A0ABR2U1Y7_9ROSI</name>
<evidence type="ECO:0000259" key="4">
    <source>
        <dbReference type="Pfam" id="PF06722"/>
    </source>
</evidence>
<sequence>MAEATCPNSNLASRDDSGDDSHSTDSSACSTDIPDLEIVGDEDNHSEASVPSNGLMLPAWTLAGQNLHTEASTSAIDSVSNQQSRSLRLSDNSVAKSATKFLDDNVPFRKKIKRLSRLANVKHDGTVQCDIPTDIEPHTFDSGFYSEAPEKENTDTTDIPNIPPLQIVMLIVGTRGDVQPFVAIGKRLQADGHRVRLATHSNFKDFVLNAGLEFFPLGGDPKVLAGYISIRLSPLRSEIIVLITEFFADMVKNKGFLPSAPSEIPVQRQQMKEIIFSLLDACRANDPDSDVKFDVDAIIANPPAYGHTHVAEALKVPLHIFFTMPWTPTSEFPHPLSRVKQHGYRLSYHIVDSLIWLGIRDMIKELRRKKLKLRRAAYLSGSHSSLTDVPYGYIWSPHLVPKPKDWGPKIDVVGFCFLDLASSYEPPESLVKWLKDGDKPIYIGFGSLPVQEPERMTQIIVQALEKTRQRGIINKGWGGLGNLAEPPDFVYLLDNCPHDWLFLQCSAVVHHGGAGTTAAGLKAACPTTIVPFFGDQPFWGERVHARGVGPAPIPIEEFSLDKLVDAINFMLDPQRRCLKGNGSTLMQVKKRAVDLANAMEGEDGVAGAVNAFYKHFPVKNTKEKPEGESDPNQTHSGFSITSYFGHS</sequence>
<feature type="domain" description="Glycosyltransferase family 28 N-terminal" evidence="3">
    <location>
        <begin position="167"/>
        <end position="332"/>
    </location>
</feature>
<dbReference type="PANTHER" id="PTHR48050:SF2">
    <property type="entry name" value="STEROL 3-BETA-GLUCOSYLTRANSFERASE UGT80A2-LIKE"/>
    <property type="match status" value="1"/>
</dbReference>
<comment type="caution">
    <text evidence="5">The sequence shown here is derived from an EMBL/GenBank/DDBJ whole genome shotgun (WGS) entry which is preliminary data.</text>
</comment>
<gene>
    <name evidence="5" type="ORF">V6N11_071987</name>
</gene>
<organism evidence="5 6">
    <name type="scientific">Hibiscus sabdariffa</name>
    <name type="common">roselle</name>
    <dbReference type="NCBI Taxonomy" id="183260"/>
    <lineage>
        <taxon>Eukaryota</taxon>
        <taxon>Viridiplantae</taxon>
        <taxon>Streptophyta</taxon>
        <taxon>Embryophyta</taxon>
        <taxon>Tracheophyta</taxon>
        <taxon>Spermatophyta</taxon>
        <taxon>Magnoliopsida</taxon>
        <taxon>eudicotyledons</taxon>
        <taxon>Gunneridae</taxon>
        <taxon>Pentapetalae</taxon>
        <taxon>rosids</taxon>
        <taxon>malvids</taxon>
        <taxon>Malvales</taxon>
        <taxon>Malvaceae</taxon>
        <taxon>Malvoideae</taxon>
        <taxon>Hibiscus</taxon>
    </lineage>
</organism>
<dbReference type="Pfam" id="PF06722">
    <property type="entry name" value="EryCIII-like_C"/>
    <property type="match status" value="1"/>
</dbReference>
<dbReference type="CDD" id="cd03784">
    <property type="entry name" value="GT1_Gtf-like"/>
    <property type="match status" value="1"/>
</dbReference>
<evidence type="ECO:0000256" key="1">
    <source>
        <dbReference type="ARBA" id="ARBA00022679"/>
    </source>
</evidence>
<feature type="region of interest" description="Disordered" evidence="2">
    <location>
        <begin position="1"/>
        <end position="37"/>
    </location>
</feature>